<evidence type="ECO:0000313" key="3">
    <source>
        <dbReference type="Proteomes" id="UP000327118"/>
    </source>
</evidence>
<evidence type="ECO:0000256" key="1">
    <source>
        <dbReference type="SAM" id="MobiDB-lite"/>
    </source>
</evidence>
<feature type="compositionally biased region" description="Basic and acidic residues" evidence="1">
    <location>
        <begin position="79"/>
        <end position="89"/>
    </location>
</feature>
<organism evidence="2 3">
    <name type="scientific">Aspergillus coremiiformis</name>
    <dbReference type="NCBI Taxonomy" id="138285"/>
    <lineage>
        <taxon>Eukaryota</taxon>
        <taxon>Fungi</taxon>
        <taxon>Dikarya</taxon>
        <taxon>Ascomycota</taxon>
        <taxon>Pezizomycotina</taxon>
        <taxon>Eurotiomycetes</taxon>
        <taxon>Eurotiomycetidae</taxon>
        <taxon>Eurotiales</taxon>
        <taxon>Aspergillaceae</taxon>
        <taxon>Aspergillus</taxon>
        <taxon>Aspergillus subgen. Circumdati</taxon>
    </lineage>
</organism>
<reference evidence="3" key="1">
    <citation type="submission" date="2019-04" db="EMBL/GenBank/DDBJ databases">
        <title>Friends and foes A comparative genomics studyof 23 Aspergillus species from section Flavi.</title>
        <authorList>
            <consortium name="DOE Joint Genome Institute"/>
            <person name="Kjaerbolling I."/>
            <person name="Vesth T."/>
            <person name="Frisvad J.C."/>
            <person name="Nybo J.L."/>
            <person name="Theobald S."/>
            <person name="Kildgaard S."/>
            <person name="Isbrandt T."/>
            <person name="Kuo A."/>
            <person name="Sato A."/>
            <person name="Lyhne E.K."/>
            <person name="Kogle M.E."/>
            <person name="Wiebenga A."/>
            <person name="Kun R.S."/>
            <person name="Lubbers R.J."/>
            <person name="Makela M.R."/>
            <person name="Barry K."/>
            <person name="Chovatia M."/>
            <person name="Clum A."/>
            <person name="Daum C."/>
            <person name="Haridas S."/>
            <person name="He G."/>
            <person name="LaButti K."/>
            <person name="Lipzen A."/>
            <person name="Mondo S."/>
            <person name="Riley R."/>
            <person name="Salamov A."/>
            <person name="Simmons B.A."/>
            <person name="Magnuson J.K."/>
            <person name="Henrissat B."/>
            <person name="Mortensen U.H."/>
            <person name="Larsen T.O."/>
            <person name="Devries R.P."/>
            <person name="Grigoriev I.V."/>
            <person name="Machida M."/>
            <person name="Baker S.E."/>
            <person name="Andersen M.R."/>
        </authorList>
    </citation>
    <scope>NUCLEOTIDE SEQUENCE [LARGE SCALE GENOMIC DNA]</scope>
    <source>
        <strain evidence="3">CBS 553.77</strain>
    </source>
</reference>
<gene>
    <name evidence="2" type="ORF">BDV28DRAFT_135800</name>
</gene>
<dbReference type="AlphaFoldDB" id="A0A5N6Z333"/>
<dbReference type="EMBL" id="ML739143">
    <property type="protein sequence ID" value="KAE8352082.1"/>
    <property type="molecule type" value="Genomic_DNA"/>
</dbReference>
<sequence>MPILRSTTWLSPTACLPTACLNCLDYDWKAVRSTLYSVDNIYIHKQFKQFKAVDTYYSVVCRPKAGIALEDSAIDKSRAGAKGNLEHPRIHPKSCPKKKKKKKN</sequence>
<feature type="region of interest" description="Disordered" evidence="1">
    <location>
        <begin position="79"/>
        <end position="104"/>
    </location>
</feature>
<protein>
    <submittedName>
        <fullName evidence="2">Uncharacterized protein</fullName>
    </submittedName>
</protein>
<name>A0A5N6Z333_9EURO</name>
<evidence type="ECO:0000313" key="2">
    <source>
        <dbReference type="EMBL" id="KAE8352082.1"/>
    </source>
</evidence>
<feature type="compositionally biased region" description="Basic residues" evidence="1">
    <location>
        <begin position="90"/>
        <end position="104"/>
    </location>
</feature>
<keyword evidence="3" id="KW-1185">Reference proteome</keyword>
<proteinExistence type="predicted"/>
<dbReference type="Proteomes" id="UP000327118">
    <property type="component" value="Unassembled WGS sequence"/>
</dbReference>
<accession>A0A5N6Z333</accession>